<dbReference type="InterPro" id="IPR044925">
    <property type="entry name" value="His-Me_finger_sf"/>
</dbReference>
<proteinExistence type="predicted"/>
<gene>
    <name evidence="2" type="ORF">A2867_04620</name>
</gene>
<dbReference type="Gene3D" id="1.10.30.50">
    <property type="match status" value="1"/>
</dbReference>
<dbReference type="EMBL" id="MFCP01000016">
    <property type="protein sequence ID" value="OGE28737.1"/>
    <property type="molecule type" value="Genomic_DNA"/>
</dbReference>
<name>A0A1F5JJA5_9BACT</name>
<dbReference type="InterPro" id="IPR003615">
    <property type="entry name" value="HNH_nuc"/>
</dbReference>
<dbReference type="AlphaFoldDB" id="A0A1F5JJA5"/>
<dbReference type="Proteomes" id="UP000177555">
    <property type="component" value="Unassembled WGS sequence"/>
</dbReference>
<sequence>MQGRAFKYTKERLEAAVSKTTSVQGVARIILGKQVSGNQHQHIKKMIQKYGINHSHFLGYAHNKGMISNQRKLPNQIFIVGQRQKSAQLRRALLESGIEYKCLICGIDKWKDGKLNLEIDHIDGNSTNNKIENLRFMCPNCHSQTHTFGFRGKILK</sequence>
<evidence type="ECO:0000259" key="1">
    <source>
        <dbReference type="SMART" id="SM00507"/>
    </source>
</evidence>
<feature type="domain" description="HNH nuclease" evidence="1">
    <location>
        <begin position="88"/>
        <end position="143"/>
    </location>
</feature>
<organism evidence="2 3">
    <name type="scientific">Candidatus Daviesbacteria bacterium RIFCSPHIGHO2_01_FULL_40_11</name>
    <dbReference type="NCBI Taxonomy" id="1797762"/>
    <lineage>
        <taxon>Bacteria</taxon>
        <taxon>Candidatus Daviesiibacteriota</taxon>
    </lineage>
</organism>
<dbReference type="CDD" id="cd00085">
    <property type="entry name" value="HNHc"/>
    <property type="match status" value="1"/>
</dbReference>
<comment type="caution">
    <text evidence="2">The sequence shown here is derived from an EMBL/GenBank/DDBJ whole genome shotgun (WGS) entry which is preliminary data.</text>
</comment>
<reference evidence="2 3" key="1">
    <citation type="journal article" date="2016" name="Nat. Commun.">
        <title>Thousands of microbial genomes shed light on interconnected biogeochemical processes in an aquifer system.</title>
        <authorList>
            <person name="Anantharaman K."/>
            <person name="Brown C.T."/>
            <person name="Hug L.A."/>
            <person name="Sharon I."/>
            <person name="Castelle C.J."/>
            <person name="Probst A.J."/>
            <person name="Thomas B.C."/>
            <person name="Singh A."/>
            <person name="Wilkins M.J."/>
            <person name="Karaoz U."/>
            <person name="Brodie E.L."/>
            <person name="Williams K.H."/>
            <person name="Hubbard S.S."/>
            <person name="Banfield J.F."/>
        </authorList>
    </citation>
    <scope>NUCLEOTIDE SEQUENCE [LARGE SCALE GENOMIC DNA]</scope>
</reference>
<dbReference type="Pfam" id="PF13392">
    <property type="entry name" value="HNH_3"/>
    <property type="match status" value="1"/>
</dbReference>
<dbReference type="SMART" id="SM00507">
    <property type="entry name" value="HNHc"/>
    <property type="match status" value="1"/>
</dbReference>
<accession>A0A1F5JJA5</accession>
<protein>
    <recommendedName>
        <fullName evidence="1">HNH nuclease domain-containing protein</fullName>
    </recommendedName>
</protein>
<dbReference type="SUPFAM" id="SSF54060">
    <property type="entry name" value="His-Me finger endonucleases"/>
    <property type="match status" value="1"/>
</dbReference>
<evidence type="ECO:0000313" key="3">
    <source>
        <dbReference type="Proteomes" id="UP000177555"/>
    </source>
</evidence>
<evidence type="ECO:0000313" key="2">
    <source>
        <dbReference type="EMBL" id="OGE28737.1"/>
    </source>
</evidence>